<dbReference type="Gene3D" id="1.10.10.10">
    <property type="entry name" value="Winged helix-like DNA-binding domain superfamily/Winged helix DNA-binding domain"/>
    <property type="match status" value="2"/>
</dbReference>
<dbReference type="NCBIfam" id="TIGR02937">
    <property type="entry name" value="sigma70-ECF"/>
    <property type="match status" value="1"/>
</dbReference>
<dbReference type="InterPro" id="IPR036388">
    <property type="entry name" value="WH-like_DNA-bd_sf"/>
</dbReference>
<dbReference type="Proteomes" id="UP000660047">
    <property type="component" value="Unassembled WGS sequence"/>
</dbReference>
<evidence type="ECO:0000313" key="9">
    <source>
        <dbReference type="Proteomes" id="UP000660047"/>
    </source>
</evidence>
<dbReference type="InterPro" id="IPR014284">
    <property type="entry name" value="RNA_pol_sigma-70_dom"/>
</dbReference>
<accession>A0AAI9NYL7</accession>
<dbReference type="Pfam" id="PF04542">
    <property type="entry name" value="Sigma70_r2"/>
    <property type="match status" value="1"/>
</dbReference>
<evidence type="ECO:0000256" key="2">
    <source>
        <dbReference type="ARBA" id="ARBA00023082"/>
    </source>
</evidence>
<dbReference type="Gene3D" id="1.20.120.1810">
    <property type="match status" value="1"/>
</dbReference>
<dbReference type="InterPro" id="IPR007630">
    <property type="entry name" value="RNA_pol_sigma70_r4"/>
</dbReference>
<dbReference type="AlphaFoldDB" id="A0AAI9NYL7"/>
<dbReference type="PANTHER" id="PTHR30603:SF17">
    <property type="entry name" value="RNA POLYMERASE SIGMA-G FACTOR"/>
    <property type="match status" value="1"/>
</dbReference>
<evidence type="ECO:0000256" key="3">
    <source>
        <dbReference type="ARBA" id="ARBA00023125"/>
    </source>
</evidence>
<dbReference type="GO" id="GO:0003677">
    <property type="term" value="F:DNA binding"/>
    <property type="evidence" value="ECO:0007669"/>
    <property type="project" value="UniProtKB-KW"/>
</dbReference>
<dbReference type="PROSITE" id="PS00715">
    <property type="entry name" value="SIGMA70_1"/>
    <property type="match status" value="1"/>
</dbReference>
<dbReference type="SUPFAM" id="SSF88659">
    <property type="entry name" value="Sigma3 and sigma4 domains of RNA polymerase sigma factors"/>
    <property type="match status" value="2"/>
</dbReference>
<dbReference type="CDD" id="cd06171">
    <property type="entry name" value="Sigma70_r4"/>
    <property type="match status" value="1"/>
</dbReference>
<dbReference type="InterPro" id="IPR013325">
    <property type="entry name" value="RNA_pol_sigma_r2"/>
</dbReference>
<keyword evidence="3 5" id="KW-0238">DNA-binding</keyword>
<dbReference type="PANTHER" id="PTHR30603">
    <property type="entry name" value="RNA POLYMERASE SIGMA FACTOR RPO"/>
    <property type="match status" value="1"/>
</dbReference>
<evidence type="ECO:0000313" key="8">
    <source>
        <dbReference type="EMBL" id="GFO94160.1"/>
    </source>
</evidence>
<name>A0AAI9NYL7_9FIRM</name>
<comment type="function">
    <text evidence="5">Sigma factors are initiation factors that promote the attachment of RNA polymerase to specific initiation sites and are then released.</text>
</comment>
<dbReference type="GO" id="GO:0006352">
    <property type="term" value="P:DNA-templated transcription initiation"/>
    <property type="evidence" value="ECO:0007669"/>
    <property type="project" value="InterPro"/>
</dbReference>
<feature type="domain" description="RNA polymerase sigma-70" evidence="7">
    <location>
        <begin position="195"/>
        <end position="221"/>
    </location>
</feature>
<dbReference type="PROSITE" id="PS00716">
    <property type="entry name" value="SIGMA70_2"/>
    <property type="match status" value="1"/>
</dbReference>
<keyword evidence="4 5" id="KW-0804">Transcription</keyword>
<dbReference type="RefSeq" id="WP_055223915.1">
    <property type="nucleotide sequence ID" value="NZ_BLYL01000005.1"/>
</dbReference>
<evidence type="ECO:0000256" key="4">
    <source>
        <dbReference type="ARBA" id="ARBA00023163"/>
    </source>
</evidence>
<dbReference type="PRINTS" id="PR00046">
    <property type="entry name" value="SIGMA70FCT"/>
</dbReference>
<dbReference type="InterPro" id="IPR007627">
    <property type="entry name" value="RNA_pol_sigma70_r2"/>
</dbReference>
<evidence type="ECO:0000256" key="5">
    <source>
        <dbReference type="RuleBase" id="RU362124"/>
    </source>
</evidence>
<reference evidence="8" key="1">
    <citation type="submission" date="2020-06" db="EMBL/GenBank/DDBJ databases">
        <title>Characterization of fructooligosaccharide metabolism and fructooligosaccharide-degrading enzymes in human commensal butyrate producers.</title>
        <authorList>
            <person name="Tanno H."/>
            <person name="Fujii T."/>
            <person name="Hirano K."/>
            <person name="Maeno S."/>
            <person name="Tonozuka T."/>
            <person name="Sakamoto M."/>
            <person name="Ohkuma M."/>
            <person name="Tochio T."/>
            <person name="Endo A."/>
        </authorList>
    </citation>
    <scope>NUCLEOTIDE SEQUENCE</scope>
    <source>
        <strain evidence="8">JCM 31265</strain>
    </source>
</reference>
<keyword evidence="1 5" id="KW-0805">Transcription regulation</keyword>
<comment type="caution">
    <text evidence="8">The sequence shown here is derived from an EMBL/GenBank/DDBJ whole genome shotgun (WGS) entry which is preliminary data.</text>
</comment>
<dbReference type="GO" id="GO:0016987">
    <property type="term" value="F:sigma factor activity"/>
    <property type="evidence" value="ECO:0007669"/>
    <property type="project" value="UniProtKB-KW"/>
</dbReference>
<evidence type="ECO:0000259" key="6">
    <source>
        <dbReference type="PROSITE" id="PS00715"/>
    </source>
</evidence>
<dbReference type="Pfam" id="PF04545">
    <property type="entry name" value="Sigma70_r4"/>
    <property type="match status" value="1"/>
</dbReference>
<proteinExistence type="inferred from homology"/>
<feature type="domain" description="RNA polymerase sigma-70" evidence="6">
    <location>
        <begin position="46"/>
        <end position="59"/>
    </location>
</feature>
<evidence type="ECO:0000256" key="1">
    <source>
        <dbReference type="ARBA" id="ARBA00023015"/>
    </source>
</evidence>
<protein>
    <recommendedName>
        <fullName evidence="5">RNA polymerase sigma factor</fullName>
    </recommendedName>
</protein>
<keyword evidence="2 5" id="KW-0731">Sigma factor</keyword>
<dbReference type="SUPFAM" id="SSF88946">
    <property type="entry name" value="Sigma2 domain of RNA polymerase sigma factors"/>
    <property type="match status" value="1"/>
</dbReference>
<dbReference type="EMBL" id="BLYL01000005">
    <property type="protein sequence ID" value="GFO94160.1"/>
    <property type="molecule type" value="Genomic_DNA"/>
</dbReference>
<dbReference type="InterPro" id="IPR000943">
    <property type="entry name" value="RNA_pol_sigma70"/>
</dbReference>
<sequence>MADNHRLLELAKDGDRDARDKLVTDNMGLVVSVARRYVGRGQELEDLIQIGLIGLVKAIDRFDMDYEVKLSTYAVPLIQGEIRRFLRDDGMVKVSRNLKTIYYRADRYRHEVEKNRGTEPGMEEICEAIGATPEELVMAMDAASDVTCIDDLHAEMCGTEDGDRIVDRLCVSQLLDTLTPDERKLVVLRYFQDKTQGQTGQILGMSQVQVSRLEKKILGRLRWKILE</sequence>
<dbReference type="InterPro" id="IPR050239">
    <property type="entry name" value="Sigma-70_RNA_pol_init_factors"/>
</dbReference>
<evidence type="ECO:0000259" key="7">
    <source>
        <dbReference type="PROSITE" id="PS00716"/>
    </source>
</evidence>
<organism evidence="8 9">
    <name type="scientific">Coprococcus eutactus</name>
    <dbReference type="NCBI Taxonomy" id="33043"/>
    <lineage>
        <taxon>Bacteria</taxon>
        <taxon>Bacillati</taxon>
        <taxon>Bacillota</taxon>
        <taxon>Clostridia</taxon>
        <taxon>Lachnospirales</taxon>
        <taxon>Lachnospiraceae</taxon>
        <taxon>Coprococcus</taxon>
    </lineage>
</organism>
<gene>
    <name evidence="8" type="ORF">COEU31_12060</name>
</gene>
<comment type="similarity">
    <text evidence="5">Belongs to the sigma-70 factor family.</text>
</comment>
<dbReference type="InterPro" id="IPR013324">
    <property type="entry name" value="RNA_pol_sigma_r3/r4-like"/>
</dbReference>